<keyword evidence="3" id="KW-1185">Reference proteome</keyword>
<proteinExistence type="predicted"/>
<sequence length="85" mass="9821">MEQSFLRENDSGPDKKWRTCWRENSSGPDKKRAQLLRGKRHRVSQFQSLFFNVALLLSPAKPQAEISNNHQHSQLCGSHVIVISY</sequence>
<dbReference type="Proteomes" id="UP000055024">
    <property type="component" value="Unassembled WGS sequence"/>
</dbReference>
<name>A0A0V1HKM1_9BILA</name>
<protein>
    <submittedName>
        <fullName evidence="2">Uncharacterized protein</fullName>
    </submittedName>
</protein>
<evidence type="ECO:0000313" key="3">
    <source>
        <dbReference type="Proteomes" id="UP000055024"/>
    </source>
</evidence>
<organism evidence="2 3">
    <name type="scientific">Trichinella zimbabwensis</name>
    <dbReference type="NCBI Taxonomy" id="268475"/>
    <lineage>
        <taxon>Eukaryota</taxon>
        <taxon>Metazoa</taxon>
        <taxon>Ecdysozoa</taxon>
        <taxon>Nematoda</taxon>
        <taxon>Enoplea</taxon>
        <taxon>Dorylaimia</taxon>
        <taxon>Trichinellida</taxon>
        <taxon>Trichinellidae</taxon>
        <taxon>Trichinella</taxon>
    </lineage>
</organism>
<gene>
    <name evidence="2" type="ORF">T11_6587</name>
</gene>
<accession>A0A0V1HKM1</accession>
<feature type="compositionally biased region" description="Basic and acidic residues" evidence="1">
    <location>
        <begin position="1"/>
        <end position="21"/>
    </location>
</feature>
<evidence type="ECO:0000256" key="1">
    <source>
        <dbReference type="SAM" id="MobiDB-lite"/>
    </source>
</evidence>
<reference evidence="2 3" key="1">
    <citation type="submission" date="2015-01" db="EMBL/GenBank/DDBJ databases">
        <title>Evolution of Trichinella species and genotypes.</title>
        <authorList>
            <person name="Korhonen P.K."/>
            <person name="Edoardo P."/>
            <person name="Giuseppe L.R."/>
            <person name="Gasser R.B."/>
        </authorList>
    </citation>
    <scope>NUCLEOTIDE SEQUENCE [LARGE SCALE GENOMIC DNA]</scope>
    <source>
        <strain evidence="2">ISS1029</strain>
    </source>
</reference>
<dbReference type="EMBL" id="JYDP01000051">
    <property type="protein sequence ID" value="KRZ11294.1"/>
    <property type="molecule type" value="Genomic_DNA"/>
</dbReference>
<dbReference type="AlphaFoldDB" id="A0A0V1HKM1"/>
<evidence type="ECO:0000313" key="2">
    <source>
        <dbReference type="EMBL" id="KRZ11294.1"/>
    </source>
</evidence>
<feature type="region of interest" description="Disordered" evidence="1">
    <location>
        <begin position="1"/>
        <end position="36"/>
    </location>
</feature>
<comment type="caution">
    <text evidence="2">The sequence shown here is derived from an EMBL/GenBank/DDBJ whole genome shotgun (WGS) entry which is preliminary data.</text>
</comment>